<dbReference type="InterPro" id="IPR039421">
    <property type="entry name" value="Type_1_exporter"/>
</dbReference>
<sequence length="731" mass="83389">MAFPHYYQLEARDCGPTCLRMIAASYGKKYTLAELKEFCGVTRLGVSLQDIIDGAGRLGFETLPLQFPIEKIVEIPLPAILFWRQEHYVVLYKIKQTRKNTFYYISDPSFGKICLSQEVFAKQWTGKESTGVALLLETTDAFYKKEPVPYRKWESLSKFGQLFRNIVQGDKKRSLLALILICIAMVCTWFFPGIFRKMIDEGVQGRNMHIVFSLLIAQVVVFSSKVIADSISTILLMQINFRVSVQFLVNYLQKLIRLPLKIFDTKINADLMLRMDDSDRIQSFLTHHSLELTLSFVNLVIFSVMLYLYNASSFYMFLGISSMSILWTILFLDRRKMLDYSRFSVAAETRNNIYELITEMPEIKINNAHTNKINQWEKLQRKLNTINLRSLYLNYYQLVGANFFNKIKDILITAFCAWLVIHNHMTLGVMMTISFILGQLNSPIDNLINTIRGLQDARLSFDRLEEIQRLKDEHVGKSKILPSPPAKAITIQNLSFKYEGSFNPLVLHDINITIPVGKITAIVGASGSGKTTLLKLLLAIYDPTVGDIYLDNHQLRTLEPDVWRIMCGVVLQNGYIYSGTYAENIALADEKPDMEKVMKAAALACIDEFIEKLPLGYHTQIGKTGIDISGGQKQRILIARAIYRNPGFIFLDEATSNLDANNERKIMNNLHQFFAGKTVVIIAHRLSTVKNADQIIVLEQGRIVESGDHDSLVQLKDKYFHLVKNQLELGA</sequence>
<dbReference type="InterPro" id="IPR036640">
    <property type="entry name" value="ABC1_TM_sf"/>
</dbReference>
<dbReference type="CDD" id="cd02418">
    <property type="entry name" value="Peptidase_C39B"/>
    <property type="match status" value="1"/>
</dbReference>
<feature type="transmembrane region" description="Helical" evidence="8">
    <location>
        <begin position="410"/>
        <end position="437"/>
    </location>
</feature>
<name>A0ABX3NLW5_9BACT</name>
<dbReference type="PANTHER" id="PTHR43394">
    <property type="entry name" value="ATP-DEPENDENT PERMEASE MDL1, MITOCHONDRIAL"/>
    <property type="match status" value="1"/>
</dbReference>
<dbReference type="InterPro" id="IPR003439">
    <property type="entry name" value="ABC_transporter-like_ATP-bd"/>
</dbReference>
<feature type="transmembrane region" description="Helical" evidence="8">
    <location>
        <begin position="314"/>
        <end position="332"/>
    </location>
</feature>
<evidence type="ECO:0008006" key="14">
    <source>
        <dbReference type="Google" id="ProtNLM"/>
    </source>
</evidence>
<feature type="transmembrane region" description="Helical" evidence="8">
    <location>
        <begin position="207"/>
        <end position="228"/>
    </location>
</feature>
<reference evidence="12 13" key="1">
    <citation type="submission" date="2016-04" db="EMBL/GenBank/DDBJ databases">
        <authorList>
            <person name="Chen L."/>
            <person name="Zhuang W."/>
            <person name="Wang G."/>
        </authorList>
    </citation>
    <scope>NUCLEOTIDE SEQUENCE [LARGE SCALE GENOMIC DNA]</scope>
    <source>
        <strain evidence="13">GR20</strain>
    </source>
</reference>
<evidence type="ECO:0000256" key="1">
    <source>
        <dbReference type="ARBA" id="ARBA00004651"/>
    </source>
</evidence>
<evidence type="ECO:0000259" key="11">
    <source>
        <dbReference type="PROSITE" id="PS50990"/>
    </source>
</evidence>
<evidence type="ECO:0000256" key="3">
    <source>
        <dbReference type="ARBA" id="ARBA00022741"/>
    </source>
</evidence>
<dbReference type="InterPro" id="IPR027417">
    <property type="entry name" value="P-loop_NTPase"/>
</dbReference>
<dbReference type="InterPro" id="IPR011527">
    <property type="entry name" value="ABC1_TM_dom"/>
</dbReference>
<dbReference type="Pfam" id="PF00005">
    <property type="entry name" value="ABC_tran"/>
    <property type="match status" value="1"/>
</dbReference>
<feature type="domain" description="Peptidase C39" evidence="11">
    <location>
        <begin position="8"/>
        <end position="131"/>
    </location>
</feature>
<evidence type="ECO:0000256" key="2">
    <source>
        <dbReference type="ARBA" id="ARBA00022692"/>
    </source>
</evidence>
<dbReference type="RefSeq" id="WP_014217144.1">
    <property type="nucleotide sequence ID" value="NZ_LWBO01000084.1"/>
</dbReference>
<evidence type="ECO:0000256" key="8">
    <source>
        <dbReference type="SAM" id="Phobius"/>
    </source>
</evidence>
<feature type="transmembrane region" description="Helical" evidence="8">
    <location>
        <begin position="175"/>
        <end position="195"/>
    </location>
</feature>
<dbReference type="Pfam" id="PF00664">
    <property type="entry name" value="ABC_membrane"/>
    <property type="match status" value="1"/>
</dbReference>
<dbReference type="Pfam" id="PF03412">
    <property type="entry name" value="Peptidase_C39"/>
    <property type="match status" value="1"/>
</dbReference>
<gene>
    <name evidence="12" type="ORF">A4D02_17305</name>
</gene>
<proteinExistence type="predicted"/>
<dbReference type="SUPFAM" id="SSF90123">
    <property type="entry name" value="ABC transporter transmembrane region"/>
    <property type="match status" value="1"/>
</dbReference>
<keyword evidence="4" id="KW-0378">Hydrolase</keyword>
<evidence type="ECO:0000259" key="10">
    <source>
        <dbReference type="PROSITE" id="PS50929"/>
    </source>
</evidence>
<evidence type="ECO:0000313" key="12">
    <source>
        <dbReference type="EMBL" id="OQP39093.1"/>
    </source>
</evidence>
<dbReference type="PROSITE" id="PS50929">
    <property type="entry name" value="ABC_TM1F"/>
    <property type="match status" value="1"/>
</dbReference>
<keyword evidence="7 8" id="KW-0472">Membrane</keyword>
<protein>
    <recommendedName>
        <fullName evidence="14">Bacteriocin-processing peptidase</fullName>
    </recommendedName>
</protein>
<feature type="domain" description="ABC transporter" evidence="9">
    <location>
        <begin position="489"/>
        <end position="725"/>
    </location>
</feature>
<keyword evidence="13" id="KW-1185">Reference proteome</keyword>
<dbReference type="SMART" id="SM00382">
    <property type="entry name" value="AAA"/>
    <property type="match status" value="1"/>
</dbReference>
<dbReference type="InterPro" id="IPR017871">
    <property type="entry name" value="ABC_transporter-like_CS"/>
</dbReference>
<dbReference type="InterPro" id="IPR005074">
    <property type="entry name" value="Peptidase_C39"/>
</dbReference>
<dbReference type="EMBL" id="LWBO01000084">
    <property type="protein sequence ID" value="OQP39093.1"/>
    <property type="molecule type" value="Genomic_DNA"/>
</dbReference>
<accession>A0ABX3NLW5</accession>
<dbReference type="Gene3D" id="3.40.50.300">
    <property type="entry name" value="P-loop containing nucleotide triphosphate hydrolases"/>
    <property type="match status" value="1"/>
</dbReference>
<keyword evidence="2 8" id="KW-0812">Transmembrane</keyword>
<dbReference type="Gene3D" id="1.20.1560.10">
    <property type="entry name" value="ABC transporter type 1, transmembrane domain"/>
    <property type="match status" value="1"/>
</dbReference>
<dbReference type="PROSITE" id="PS50893">
    <property type="entry name" value="ABC_TRANSPORTER_2"/>
    <property type="match status" value="1"/>
</dbReference>
<evidence type="ECO:0000313" key="13">
    <source>
        <dbReference type="Proteomes" id="UP000192277"/>
    </source>
</evidence>
<evidence type="ECO:0000256" key="5">
    <source>
        <dbReference type="ARBA" id="ARBA00022840"/>
    </source>
</evidence>
<keyword evidence="6 8" id="KW-1133">Transmembrane helix</keyword>
<evidence type="ECO:0000256" key="7">
    <source>
        <dbReference type="ARBA" id="ARBA00023136"/>
    </source>
</evidence>
<dbReference type="PANTHER" id="PTHR43394:SF1">
    <property type="entry name" value="ATP-BINDING CASSETTE SUB-FAMILY B MEMBER 10, MITOCHONDRIAL"/>
    <property type="match status" value="1"/>
</dbReference>
<dbReference type="SUPFAM" id="SSF52540">
    <property type="entry name" value="P-loop containing nucleoside triphosphate hydrolases"/>
    <property type="match status" value="1"/>
</dbReference>
<feature type="transmembrane region" description="Helical" evidence="8">
    <location>
        <begin position="290"/>
        <end position="308"/>
    </location>
</feature>
<comment type="subcellular location">
    <subcellularLocation>
        <location evidence="1">Cell membrane</location>
        <topology evidence="1">Multi-pass membrane protein</topology>
    </subcellularLocation>
</comment>
<dbReference type="PROSITE" id="PS50990">
    <property type="entry name" value="PEPTIDASE_C39"/>
    <property type="match status" value="1"/>
</dbReference>
<comment type="caution">
    <text evidence="12">The sequence shown here is derived from an EMBL/GenBank/DDBJ whole genome shotgun (WGS) entry which is preliminary data.</text>
</comment>
<evidence type="ECO:0000259" key="9">
    <source>
        <dbReference type="PROSITE" id="PS50893"/>
    </source>
</evidence>
<evidence type="ECO:0000256" key="4">
    <source>
        <dbReference type="ARBA" id="ARBA00022801"/>
    </source>
</evidence>
<organism evidence="12 13">
    <name type="scientific">Niastella koreensis</name>
    <dbReference type="NCBI Taxonomy" id="354356"/>
    <lineage>
        <taxon>Bacteria</taxon>
        <taxon>Pseudomonadati</taxon>
        <taxon>Bacteroidota</taxon>
        <taxon>Chitinophagia</taxon>
        <taxon>Chitinophagales</taxon>
        <taxon>Chitinophagaceae</taxon>
        <taxon>Niastella</taxon>
    </lineage>
</organism>
<dbReference type="PROSITE" id="PS00211">
    <property type="entry name" value="ABC_TRANSPORTER_1"/>
    <property type="match status" value="1"/>
</dbReference>
<keyword evidence="5" id="KW-0067">ATP-binding</keyword>
<dbReference type="CDD" id="cd18571">
    <property type="entry name" value="ABC_6TM_peptidase_like"/>
    <property type="match status" value="1"/>
</dbReference>
<evidence type="ECO:0000256" key="6">
    <source>
        <dbReference type="ARBA" id="ARBA00022989"/>
    </source>
</evidence>
<keyword evidence="3" id="KW-0547">Nucleotide-binding</keyword>
<dbReference type="Proteomes" id="UP000192277">
    <property type="component" value="Unassembled WGS sequence"/>
</dbReference>
<feature type="domain" description="ABC transmembrane type-1" evidence="10">
    <location>
        <begin position="175"/>
        <end position="456"/>
    </location>
</feature>
<dbReference type="Gene3D" id="3.90.70.10">
    <property type="entry name" value="Cysteine proteinases"/>
    <property type="match status" value="1"/>
</dbReference>
<dbReference type="InterPro" id="IPR003593">
    <property type="entry name" value="AAA+_ATPase"/>
</dbReference>